<feature type="chain" id="PRO_5003898870" description="SPOR domain-containing protein" evidence="1">
    <location>
        <begin position="30"/>
        <end position="973"/>
    </location>
</feature>
<name>K7A3R3_9ALTE</name>
<gene>
    <name evidence="2" type="ORF">GPAL_3287</name>
</gene>
<feature type="signal peptide" evidence="1">
    <location>
        <begin position="1"/>
        <end position="29"/>
    </location>
</feature>
<dbReference type="Proteomes" id="UP000006251">
    <property type="component" value="Unassembled WGS sequence"/>
</dbReference>
<evidence type="ECO:0000313" key="2">
    <source>
        <dbReference type="EMBL" id="GAC30135.1"/>
    </source>
</evidence>
<dbReference type="SUPFAM" id="SSF49478">
    <property type="entry name" value="Cna protein B-type domain"/>
    <property type="match status" value="1"/>
</dbReference>
<protein>
    <recommendedName>
        <fullName evidence="4">SPOR domain-containing protein</fullName>
    </recommendedName>
</protein>
<organism evidence="2 3">
    <name type="scientific">Brumicola pallidula DSM 14239 = ACAM 615</name>
    <dbReference type="NCBI Taxonomy" id="1121922"/>
    <lineage>
        <taxon>Bacteria</taxon>
        <taxon>Pseudomonadati</taxon>
        <taxon>Pseudomonadota</taxon>
        <taxon>Gammaproteobacteria</taxon>
        <taxon>Alteromonadales</taxon>
        <taxon>Alteromonadaceae</taxon>
        <taxon>Brumicola</taxon>
    </lineage>
</organism>
<keyword evidence="1" id="KW-0732">Signal</keyword>
<proteinExistence type="predicted"/>
<reference evidence="3" key="1">
    <citation type="journal article" date="2014" name="Environ. Microbiol.">
        <title>Comparative genomics of the marine bacterial genus Glaciecola reveals the high degree of genomic diversity and genomic characteristic for cold adaptation.</title>
        <authorList>
            <person name="Qin Q.L."/>
            <person name="Xie B.B."/>
            <person name="Yu Y."/>
            <person name="Shu Y.L."/>
            <person name="Rong J.C."/>
            <person name="Zhang Y.J."/>
            <person name="Zhao D.L."/>
            <person name="Chen X.L."/>
            <person name="Zhang X.Y."/>
            <person name="Chen B."/>
            <person name="Zhou B.C."/>
            <person name="Zhang Y.Z."/>
        </authorList>
    </citation>
    <scope>NUCLEOTIDE SEQUENCE [LARGE SCALE GENOMIC DNA]</scope>
    <source>
        <strain evidence="3">ACAM 615</strain>
    </source>
</reference>
<accession>K7A3R3</accession>
<dbReference type="RefSeq" id="WP_006013921.1">
    <property type="nucleotide sequence ID" value="NZ_BAEQ01000053.1"/>
</dbReference>
<evidence type="ECO:0000313" key="3">
    <source>
        <dbReference type="Proteomes" id="UP000006251"/>
    </source>
</evidence>
<comment type="caution">
    <text evidence="2">The sequence shown here is derived from an EMBL/GenBank/DDBJ whole genome shotgun (WGS) entry which is preliminary data.</text>
</comment>
<sequence length="973" mass="109274">MHIAFPLHLFTKATVASAFLLCTAFWVSAQQTSINAALERYQLGEELIFTLQIDNLRYGELFGVVQEKGVMISFTEFITMLDFPIQRQNKEDYVYSGWFINKDNAFELRLYTTARGQIIGEVKIDDDLKLLSYSDVYDFAGERLFDITQMASWFGISTTLDYRDLIIQGKPKVKLPIQLKFERGNRKVFNSSSRTLKYPNYDFGYHWRSHQLIDASVFSQYANDEVRSSYSVIGIQDLAKLSTRFYFSGSEQDALQQAELNFQRQSPEGNLLGPLNATNISFGDILPTRTGGSSSSQSLGVSINNNKLGANYDSDITSIRGLVQNNWDVELYQNDVLIRQANNVSNGRYDFVDIPLFTGLNKFEVRKYGPQGQLEKEQFERNVDGNLFSNAPSYNVSLTRTNSTLLGVSDTDGLANDWNLSGNYGYAVNNWLSTSVGHSLFLGDSDLANSYNISSSARISSRLLGNLGFVYSDTGATSLRASIQSRYFDQNLNISVARNLDADSQESKQFSILMNGNIFSQPWGSVSYTNDYRYSETKNDVASTFFSNGLTFDSRYLTFNHLLNYQNQKSSDGTETESTTGLVALGSRINRVNARLNANYDSTADFQWISYGAGISWKFASKYSTRLAYQKSAISDNESISFGVDWREKSYAINTQLRHDTSSGLNVSVNARFSLSEAPVSQGYLSTDSSLTSDGVVLVRLYEDKNFNFIFDEGDRPLEDVKVTASQFNISAKSDHEGIVKLRRLNSFQNTDLQVDLTTLDDPYLIHSTESTAVTPRTGLLTLVNYPFIQSTEIDGVIVYIDEYGEEKELPYTNVELKNSKGITVASARSEFDGYFYINKIPPGKYVVAIDVESLDSLSLSFNDKVELHLDQPGAFINGVKLTLSQQNISNGFLSYIADFSTVKVANTYLRILKQRSANNPILSNAFLSHDKKSDRYFIGLALFSEDNAAEQLCQQISNDVKSCKIRSHKILY</sequence>
<dbReference type="EMBL" id="BAEQ01000053">
    <property type="protein sequence ID" value="GAC30135.1"/>
    <property type="molecule type" value="Genomic_DNA"/>
</dbReference>
<dbReference type="AlphaFoldDB" id="K7A3R3"/>
<evidence type="ECO:0008006" key="4">
    <source>
        <dbReference type="Google" id="ProtNLM"/>
    </source>
</evidence>
<dbReference type="STRING" id="1121922.GCA_000428905_01007"/>
<keyword evidence="3" id="KW-1185">Reference proteome</keyword>
<dbReference type="OrthoDB" id="121544at2"/>
<evidence type="ECO:0000256" key="1">
    <source>
        <dbReference type="SAM" id="SignalP"/>
    </source>
</evidence>